<dbReference type="AlphaFoldDB" id="A0A7J6MGM1"/>
<protein>
    <submittedName>
        <fullName evidence="1">Uncharacterized protein</fullName>
    </submittedName>
</protein>
<reference evidence="1 2" key="1">
    <citation type="submission" date="2020-04" db="EMBL/GenBank/DDBJ databases">
        <title>Perkinsus chesapeaki whole genome sequence.</title>
        <authorList>
            <person name="Bogema D.R."/>
        </authorList>
    </citation>
    <scope>NUCLEOTIDE SEQUENCE [LARGE SCALE GENOMIC DNA]</scope>
    <source>
        <strain evidence="1">ATCC PRA-425</strain>
    </source>
</reference>
<comment type="caution">
    <text evidence="1">The sequence shown here is derived from an EMBL/GenBank/DDBJ whole genome shotgun (WGS) entry which is preliminary data.</text>
</comment>
<sequence>MAAASSQGASVFPMDVWPVIIDFLTASEACSLSMASRALHRRYSKDTCLHYIESLPRTAAGNVWRRLASCWWNSTSLKRAMFTGMRRLTLEADTEFIVHGHVAVWCGNSELVRRVSVEPKTFGQVLTYKYPRLEFDDVVPLAKDLIVATGSELQVIGPGSKVSATIPFSFDYDEEEVTRLFLDMASSVLYVLHKCWLVGYDVSLDDTISLKELYTVELPLADIDALMFRACIGQWAILHDSQRRILVYESRTGRAIADETLPLEDECIVYADACPPWLLVLTPRELYRVNISDGNVLDKSLWEAFPVAGTGIAGVEFRRCVLEVKVDPKDPDQFLLLSSPYFDGESALVLCRRSAPSTLTFVASYVLEAGYFCDRLEYRHDGTVIEVCIGKQGMEKKIAGVYNRVVWLSGADLSVLRVFENAVGEWRTDVRDCAASIVSADDEGVVMTYWNLMKPA</sequence>
<gene>
    <name evidence="1" type="ORF">FOL47_001907</name>
</gene>
<name>A0A7J6MGM1_PERCH</name>
<dbReference type="Proteomes" id="UP000591131">
    <property type="component" value="Unassembled WGS sequence"/>
</dbReference>
<dbReference type="OrthoDB" id="432479at2759"/>
<accession>A0A7J6MGM1</accession>
<evidence type="ECO:0000313" key="1">
    <source>
        <dbReference type="EMBL" id="KAF4670645.1"/>
    </source>
</evidence>
<proteinExistence type="predicted"/>
<evidence type="ECO:0000313" key="2">
    <source>
        <dbReference type="Proteomes" id="UP000591131"/>
    </source>
</evidence>
<organism evidence="1 2">
    <name type="scientific">Perkinsus chesapeaki</name>
    <name type="common">Clam parasite</name>
    <name type="synonym">Perkinsus andrewsi</name>
    <dbReference type="NCBI Taxonomy" id="330153"/>
    <lineage>
        <taxon>Eukaryota</taxon>
        <taxon>Sar</taxon>
        <taxon>Alveolata</taxon>
        <taxon>Perkinsozoa</taxon>
        <taxon>Perkinsea</taxon>
        <taxon>Perkinsida</taxon>
        <taxon>Perkinsidae</taxon>
        <taxon>Perkinsus</taxon>
    </lineage>
</organism>
<dbReference type="EMBL" id="JAAPAO010000148">
    <property type="protein sequence ID" value="KAF4670645.1"/>
    <property type="molecule type" value="Genomic_DNA"/>
</dbReference>
<keyword evidence="2" id="KW-1185">Reference proteome</keyword>